<name>A0ABT6R6X4_9BACT</name>
<keyword evidence="1" id="KW-0472">Membrane</keyword>
<accession>A0ABT6R6X4</accession>
<feature type="transmembrane region" description="Helical" evidence="1">
    <location>
        <begin position="126"/>
        <end position="148"/>
    </location>
</feature>
<reference evidence="2 3" key="1">
    <citation type="submission" date="2023-05" db="EMBL/GenBank/DDBJ databases">
        <title>Genome sequence of Pinibacter sp. MAH-24.</title>
        <authorList>
            <person name="Huq M.A."/>
        </authorList>
    </citation>
    <scope>NUCLEOTIDE SEQUENCE [LARGE SCALE GENOMIC DNA]</scope>
    <source>
        <strain evidence="2 3">MAH-24</strain>
    </source>
</reference>
<dbReference type="RefSeq" id="WP_282332426.1">
    <property type="nucleotide sequence ID" value="NZ_JASBRG010000001.1"/>
</dbReference>
<proteinExistence type="predicted"/>
<comment type="caution">
    <text evidence="2">The sequence shown here is derived from an EMBL/GenBank/DDBJ whole genome shotgun (WGS) entry which is preliminary data.</text>
</comment>
<feature type="transmembrane region" description="Helical" evidence="1">
    <location>
        <begin position="74"/>
        <end position="95"/>
    </location>
</feature>
<keyword evidence="3" id="KW-1185">Reference proteome</keyword>
<dbReference type="EMBL" id="JASBRG010000001">
    <property type="protein sequence ID" value="MDI3318307.1"/>
    <property type="molecule type" value="Genomic_DNA"/>
</dbReference>
<organism evidence="2 3">
    <name type="scientific">Pinibacter soli</name>
    <dbReference type="NCBI Taxonomy" id="3044211"/>
    <lineage>
        <taxon>Bacteria</taxon>
        <taxon>Pseudomonadati</taxon>
        <taxon>Bacteroidota</taxon>
        <taxon>Chitinophagia</taxon>
        <taxon>Chitinophagales</taxon>
        <taxon>Chitinophagaceae</taxon>
        <taxon>Pinibacter</taxon>
    </lineage>
</organism>
<protein>
    <recommendedName>
        <fullName evidence="4">DUF4199 domain-containing protein</fullName>
    </recommendedName>
</protein>
<feature type="transmembrane region" description="Helical" evidence="1">
    <location>
        <begin position="34"/>
        <end position="53"/>
    </location>
</feature>
<sequence>MKTALKASVILSWIILVVSCGFVLLGLIGSLIVGPQAGFVIVVLFGAVGLHSYESLRLRNCIIYNSPMDKKTPLSLQVMGFIAMFFSFVVVTNGFTLLRHAKETAQENRKMLVEYFKPYEKVDLALMFQMMAVGMVVFGLAILINVLMSMSLLRWYRSQDQNQ</sequence>
<dbReference type="PROSITE" id="PS51257">
    <property type="entry name" value="PROKAR_LIPOPROTEIN"/>
    <property type="match status" value="1"/>
</dbReference>
<feature type="transmembrane region" description="Helical" evidence="1">
    <location>
        <begin position="7"/>
        <end position="28"/>
    </location>
</feature>
<evidence type="ECO:0000313" key="3">
    <source>
        <dbReference type="Proteomes" id="UP001226434"/>
    </source>
</evidence>
<keyword evidence="1" id="KW-1133">Transmembrane helix</keyword>
<dbReference type="Proteomes" id="UP001226434">
    <property type="component" value="Unassembled WGS sequence"/>
</dbReference>
<evidence type="ECO:0008006" key="4">
    <source>
        <dbReference type="Google" id="ProtNLM"/>
    </source>
</evidence>
<evidence type="ECO:0000313" key="2">
    <source>
        <dbReference type="EMBL" id="MDI3318307.1"/>
    </source>
</evidence>
<keyword evidence="1" id="KW-0812">Transmembrane</keyword>
<evidence type="ECO:0000256" key="1">
    <source>
        <dbReference type="SAM" id="Phobius"/>
    </source>
</evidence>
<gene>
    <name evidence="2" type="ORF">QJ048_00915</name>
</gene>